<dbReference type="STRING" id="36849.OXPF_30880"/>
<evidence type="ECO:0000256" key="3">
    <source>
        <dbReference type="ARBA" id="ARBA00022982"/>
    </source>
</evidence>
<comment type="caution">
    <text evidence="6">The sequence shown here is derived from an EMBL/GenBank/DDBJ whole genome shotgun (WGS) entry which is preliminary data.</text>
</comment>
<dbReference type="InterPro" id="IPR009040">
    <property type="entry name" value="Ferritin-like_diiron"/>
</dbReference>
<feature type="domain" description="Ferritin-like diiron" evidence="5">
    <location>
        <begin position="37"/>
        <end position="168"/>
    </location>
</feature>
<dbReference type="Gene3D" id="2.20.28.10">
    <property type="match status" value="1"/>
</dbReference>
<keyword evidence="6" id="KW-0575">Peroxidase</keyword>
<dbReference type="CDD" id="cd00729">
    <property type="entry name" value="rubredoxin_SM"/>
    <property type="match status" value="1"/>
</dbReference>
<name>A0A0P8WMA6_9CLOT</name>
<dbReference type="Proteomes" id="UP000050326">
    <property type="component" value="Unassembled WGS sequence"/>
</dbReference>
<dbReference type="PROSITE" id="PS50903">
    <property type="entry name" value="RUBREDOXIN_LIKE"/>
    <property type="match status" value="1"/>
</dbReference>
<sequence>MKKWKCGVCGYVHTGAAAPDKCPVCGVPGSKFAEITGEEGKSLKDYVNAQIEGETWEVTHYLAAALLADKLGYANVAETFRTIAMEEAYHGANYLYRSGEIGKTKEDLKEFVAKMIEAEKGAHKMKTEGFSLALSEGQDELAAFFKISAEDEARHASMWSWAYKELEK</sequence>
<dbReference type="GO" id="GO:0016692">
    <property type="term" value="F:NADH peroxidase activity"/>
    <property type="evidence" value="ECO:0007669"/>
    <property type="project" value="UniProtKB-EC"/>
</dbReference>
<dbReference type="Pfam" id="PF21349">
    <property type="entry name" value="RUBY_RBDX"/>
    <property type="match status" value="1"/>
</dbReference>
<dbReference type="OrthoDB" id="9805587at2"/>
<dbReference type="Gene3D" id="1.20.1260.10">
    <property type="match status" value="1"/>
</dbReference>
<dbReference type="SUPFAM" id="SSF57802">
    <property type="entry name" value="Rubredoxin-like"/>
    <property type="match status" value="1"/>
</dbReference>
<protein>
    <submittedName>
        <fullName evidence="6">Reverse rubrerythrin-2</fullName>
        <ecNumber evidence="6">1.11.1.1</ecNumber>
    </submittedName>
</protein>
<evidence type="ECO:0000256" key="2">
    <source>
        <dbReference type="ARBA" id="ARBA00022448"/>
    </source>
</evidence>
<gene>
    <name evidence="6" type="primary">rbr3B</name>
    <name evidence="6" type="ORF">OXPF_30880</name>
</gene>
<evidence type="ECO:0000259" key="4">
    <source>
        <dbReference type="PROSITE" id="PS50903"/>
    </source>
</evidence>
<dbReference type="SUPFAM" id="SSF47240">
    <property type="entry name" value="Ferritin-like"/>
    <property type="match status" value="1"/>
</dbReference>
<dbReference type="InterPro" id="IPR009078">
    <property type="entry name" value="Ferritin-like_SF"/>
</dbReference>
<dbReference type="EC" id="1.11.1.1" evidence="6"/>
<keyword evidence="7" id="KW-1185">Reference proteome</keyword>
<dbReference type="RefSeq" id="WP_054876077.1">
    <property type="nucleotide sequence ID" value="NZ_LKET01000039.1"/>
</dbReference>
<dbReference type="InterPro" id="IPR012347">
    <property type="entry name" value="Ferritin-like"/>
</dbReference>
<proteinExistence type="predicted"/>
<feature type="domain" description="Rubredoxin-like" evidence="4">
    <location>
        <begin position="1"/>
        <end position="35"/>
    </location>
</feature>
<keyword evidence="6" id="KW-0560">Oxidoreductase</keyword>
<dbReference type="InterPro" id="IPR003251">
    <property type="entry name" value="Rr_diiron-bd_dom"/>
</dbReference>
<dbReference type="InterPro" id="IPR024934">
    <property type="entry name" value="Rubredoxin-like_dom"/>
</dbReference>
<organism evidence="6 7">
    <name type="scientific">Oxobacter pfennigii</name>
    <dbReference type="NCBI Taxonomy" id="36849"/>
    <lineage>
        <taxon>Bacteria</taxon>
        <taxon>Bacillati</taxon>
        <taxon>Bacillota</taxon>
        <taxon>Clostridia</taxon>
        <taxon>Eubacteriales</taxon>
        <taxon>Clostridiaceae</taxon>
        <taxon>Oxobacter</taxon>
    </lineage>
</organism>
<dbReference type="EMBL" id="LKET01000039">
    <property type="protein sequence ID" value="KPU43646.1"/>
    <property type="molecule type" value="Genomic_DNA"/>
</dbReference>
<dbReference type="Pfam" id="PF02915">
    <property type="entry name" value="Rubrerythrin"/>
    <property type="match status" value="1"/>
</dbReference>
<dbReference type="AlphaFoldDB" id="A0A0P8WMA6"/>
<dbReference type="PROSITE" id="PS50905">
    <property type="entry name" value="FERRITIN_LIKE"/>
    <property type="match status" value="1"/>
</dbReference>
<keyword evidence="3" id="KW-0249">Electron transport</keyword>
<comment type="cofactor">
    <cofactor evidence="1">
        <name>Fe(3+)</name>
        <dbReference type="ChEBI" id="CHEBI:29034"/>
    </cofactor>
</comment>
<reference evidence="6 7" key="1">
    <citation type="submission" date="2015-09" db="EMBL/GenBank/DDBJ databases">
        <title>Genome sequence of Oxobacter pfennigii DSM 3222.</title>
        <authorList>
            <person name="Poehlein A."/>
            <person name="Bengelsdorf F.R."/>
            <person name="Schiel-Bengelsdorf B."/>
            <person name="Duerre P."/>
            <person name="Daniel R."/>
        </authorList>
    </citation>
    <scope>NUCLEOTIDE SEQUENCE [LARGE SCALE GENOMIC DNA]</scope>
    <source>
        <strain evidence="6 7">DSM 3222</strain>
    </source>
</reference>
<evidence type="ECO:0000313" key="7">
    <source>
        <dbReference type="Proteomes" id="UP000050326"/>
    </source>
</evidence>
<dbReference type="GO" id="GO:0005506">
    <property type="term" value="F:iron ion binding"/>
    <property type="evidence" value="ECO:0007669"/>
    <property type="project" value="InterPro"/>
</dbReference>
<evidence type="ECO:0000259" key="5">
    <source>
        <dbReference type="PROSITE" id="PS50905"/>
    </source>
</evidence>
<dbReference type="InterPro" id="IPR052773">
    <property type="entry name" value="Anaerobic_Peroxidase-Rel"/>
</dbReference>
<accession>A0A0P8WMA6</accession>
<dbReference type="InterPro" id="IPR048574">
    <property type="entry name" value="RUBY_RBDX"/>
</dbReference>
<evidence type="ECO:0000313" key="6">
    <source>
        <dbReference type="EMBL" id="KPU43646.1"/>
    </source>
</evidence>
<dbReference type="PANTHER" id="PTHR43339">
    <property type="entry name" value="RUBRERYTHRIN-RELATED"/>
    <property type="match status" value="1"/>
</dbReference>
<keyword evidence="2" id="KW-0813">Transport</keyword>
<dbReference type="PANTHER" id="PTHR43339:SF1">
    <property type="entry name" value="RUBRERYTHRIN"/>
    <property type="match status" value="1"/>
</dbReference>
<evidence type="ECO:0000256" key="1">
    <source>
        <dbReference type="ARBA" id="ARBA00001965"/>
    </source>
</evidence>